<dbReference type="GO" id="GO:0005737">
    <property type="term" value="C:cytoplasm"/>
    <property type="evidence" value="ECO:0007669"/>
    <property type="project" value="UniProtKB-SubCell"/>
</dbReference>
<keyword evidence="4" id="KW-0436">Ligase</keyword>
<keyword evidence="6" id="KW-0547">Nucleotide-binding</keyword>
<keyword evidence="5" id="KW-0819">tRNA processing</keyword>
<dbReference type="NCBIfam" id="TIGR02432">
    <property type="entry name" value="lysidine_TilS_N"/>
    <property type="match status" value="1"/>
</dbReference>
<dbReference type="InterPro" id="IPR012796">
    <property type="entry name" value="Lysidine-tRNA-synth_C"/>
</dbReference>
<protein>
    <recommendedName>
        <fullName evidence="2">tRNA(Ile)-lysidine synthetase</fullName>
        <ecNumber evidence="2">6.3.4.19</ecNumber>
    </recommendedName>
</protein>
<dbReference type="HAMAP" id="MF_01161">
    <property type="entry name" value="tRNA_Ile_lys_synt"/>
    <property type="match status" value="1"/>
</dbReference>
<evidence type="ECO:0000256" key="8">
    <source>
        <dbReference type="ARBA" id="ARBA00048539"/>
    </source>
</evidence>
<keyword evidence="7" id="KW-0067">ATP-binding</keyword>
<comment type="catalytic activity">
    <reaction evidence="8">
        <text>cytidine(34) in tRNA(Ile2) + L-lysine + ATP = lysidine(34) in tRNA(Ile2) + AMP + diphosphate + H(+)</text>
        <dbReference type="Rhea" id="RHEA:43744"/>
        <dbReference type="Rhea" id="RHEA-COMP:10625"/>
        <dbReference type="Rhea" id="RHEA-COMP:10670"/>
        <dbReference type="ChEBI" id="CHEBI:15378"/>
        <dbReference type="ChEBI" id="CHEBI:30616"/>
        <dbReference type="ChEBI" id="CHEBI:32551"/>
        <dbReference type="ChEBI" id="CHEBI:33019"/>
        <dbReference type="ChEBI" id="CHEBI:82748"/>
        <dbReference type="ChEBI" id="CHEBI:83665"/>
        <dbReference type="ChEBI" id="CHEBI:456215"/>
        <dbReference type="EC" id="6.3.4.19"/>
    </reaction>
</comment>
<evidence type="ECO:0000313" key="10">
    <source>
        <dbReference type="EMBL" id="KUG26167.1"/>
    </source>
</evidence>
<dbReference type="Pfam" id="PF11734">
    <property type="entry name" value="TilS_C"/>
    <property type="match status" value="1"/>
</dbReference>
<sequence>MKKKTEQKLINFIDAHRLIDEGDKLLIALSGGPDSIFALHFFHKYKRRFKIEIEAVHLNHKLRGNESGKDEKFCEQLCDKLGIELITSQVDINKLKEKSKKSIEEIAREQRYKFFEYTASKLHSSKIVTAHNQNDNTETVLLNLLKGTGIKGISGIPIKRGKIIRPLLTLSKEEILDYLKQAKLKYRIDKSNQENDYQRNIIRNKILPIIISEINPAIHEAVFRTSKNLRLLASVIAKQSEEYYNRYVIADDNSIKINFSLYEEVEPLFVDEVLKLTIEKFLQSDVSSKDITKLKGLYNSQVGKEVKFKENHSALRERSFVLLKRTKKTNFTGAKIKVGHSIQIADQKISIRKVKNSRFIVHEPGCEFVSLNVENPTFTIRNWKDGDKFIPLGMKNFKKVSDFLTDKKVPSSQRKKQLVLTYRNQIVWLVGLRIDERYKITTTTKQAIKLCLS</sequence>
<dbReference type="SUPFAM" id="SSF52402">
    <property type="entry name" value="Adenine nucleotide alpha hydrolases-like"/>
    <property type="match status" value="1"/>
</dbReference>
<dbReference type="InterPro" id="IPR012094">
    <property type="entry name" value="tRNA_Ile_lys_synt"/>
</dbReference>
<dbReference type="CDD" id="cd01992">
    <property type="entry name" value="TilS_N"/>
    <property type="match status" value="1"/>
</dbReference>
<organism evidence="10">
    <name type="scientific">hydrocarbon metagenome</name>
    <dbReference type="NCBI Taxonomy" id="938273"/>
    <lineage>
        <taxon>unclassified sequences</taxon>
        <taxon>metagenomes</taxon>
        <taxon>ecological metagenomes</taxon>
    </lineage>
</organism>
<evidence type="ECO:0000256" key="1">
    <source>
        <dbReference type="ARBA" id="ARBA00004496"/>
    </source>
</evidence>
<dbReference type="Gene3D" id="3.40.50.620">
    <property type="entry name" value="HUPs"/>
    <property type="match status" value="1"/>
</dbReference>
<keyword evidence="3" id="KW-0963">Cytoplasm</keyword>
<dbReference type="NCBIfam" id="TIGR02433">
    <property type="entry name" value="lysidine_TilS_C"/>
    <property type="match status" value="1"/>
</dbReference>
<evidence type="ECO:0000256" key="6">
    <source>
        <dbReference type="ARBA" id="ARBA00022741"/>
    </source>
</evidence>
<dbReference type="PANTHER" id="PTHR43033">
    <property type="entry name" value="TRNA(ILE)-LYSIDINE SYNTHASE-RELATED"/>
    <property type="match status" value="1"/>
</dbReference>
<reference evidence="10" key="1">
    <citation type="journal article" date="2015" name="Proc. Natl. Acad. Sci. U.S.A.">
        <title>Networks of energetic and metabolic interactions define dynamics in microbial communities.</title>
        <authorList>
            <person name="Embree M."/>
            <person name="Liu J.K."/>
            <person name="Al-Bassam M.M."/>
            <person name="Zengler K."/>
        </authorList>
    </citation>
    <scope>NUCLEOTIDE SEQUENCE</scope>
</reference>
<dbReference type="EC" id="6.3.4.19" evidence="2"/>
<gene>
    <name evidence="10" type="ORF">ASZ90_004000</name>
</gene>
<accession>A0A0W8FZ15</accession>
<name>A0A0W8FZ15_9ZZZZ</name>
<proteinExistence type="inferred from homology"/>
<dbReference type="InterPro" id="IPR012795">
    <property type="entry name" value="tRNA_Ile_lys_synt_N"/>
</dbReference>
<comment type="caution">
    <text evidence="10">The sequence shown here is derived from an EMBL/GenBank/DDBJ whole genome shotgun (WGS) entry which is preliminary data.</text>
</comment>
<dbReference type="InterPro" id="IPR014729">
    <property type="entry name" value="Rossmann-like_a/b/a_fold"/>
</dbReference>
<feature type="domain" description="Lysidine-tRNA(Ile) synthetase C-terminal" evidence="9">
    <location>
        <begin position="378"/>
        <end position="450"/>
    </location>
</feature>
<dbReference type="SUPFAM" id="SSF56037">
    <property type="entry name" value="PheT/TilS domain"/>
    <property type="match status" value="1"/>
</dbReference>
<dbReference type="SMART" id="SM00977">
    <property type="entry name" value="TilS_C"/>
    <property type="match status" value="1"/>
</dbReference>
<dbReference type="GO" id="GO:0008033">
    <property type="term" value="P:tRNA processing"/>
    <property type="evidence" value="ECO:0007669"/>
    <property type="project" value="UniProtKB-KW"/>
</dbReference>
<dbReference type="GO" id="GO:0032267">
    <property type="term" value="F:tRNA(Ile)-lysidine synthase activity"/>
    <property type="evidence" value="ECO:0007669"/>
    <property type="project" value="UniProtKB-EC"/>
</dbReference>
<evidence type="ECO:0000256" key="3">
    <source>
        <dbReference type="ARBA" id="ARBA00022490"/>
    </source>
</evidence>
<evidence type="ECO:0000259" key="9">
    <source>
        <dbReference type="SMART" id="SM00977"/>
    </source>
</evidence>
<dbReference type="EMBL" id="LNQE01000521">
    <property type="protein sequence ID" value="KUG26167.1"/>
    <property type="molecule type" value="Genomic_DNA"/>
</dbReference>
<evidence type="ECO:0000256" key="2">
    <source>
        <dbReference type="ARBA" id="ARBA00013267"/>
    </source>
</evidence>
<evidence type="ECO:0000256" key="5">
    <source>
        <dbReference type="ARBA" id="ARBA00022694"/>
    </source>
</evidence>
<comment type="subcellular location">
    <subcellularLocation>
        <location evidence="1">Cytoplasm</location>
    </subcellularLocation>
</comment>
<dbReference type="InterPro" id="IPR011063">
    <property type="entry name" value="TilS/TtcA_N"/>
</dbReference>
<evidence type="ECO:0000256" key="4">
    <source>
        <dbReference type="ARBA" id="ARBA00022598"/>
    </source>
</evidence>
<dbReference type="PANTHER" id="PTHR43033:SF1">
    <property type="entry name" value="TRNA(ILE)-LYSIDINE SYNTHASE-RELATED"/>
    <property type="match status" value="1"/>
</dbReference>
<dbReference type="GO" id="GO:0005524">
    <property type="term" value="F:ATP binding"/>
    <property type="evidence" value="ECO:0007669"/>
    <property type="project" value="UniProtKB-KW"/>
</dbReference>
<dbReference type="Pfam" id="PF01171">
    <property type="entry name" value="ATP_bind_3"/>
    <property type="match status" value="1"/>
</dbReference>
<dbReference type="AlphaFoldDB" id="A0A0W8FZ15"/>
<evidence type="ECO:0000256" key="7">
    <source>
        <dbReference type="ARBA" id="ARBA00022840"/>
    </source>
</evidence>